<keyword evidence="1" id="KW-0732">Signal</keyword>
<evidence type="ECO:0008006" key="4">
    <source>
        <dbReference type="Google" id="ProtNLM"/>
    </source>
</evidence>
<sequence>MRTRYLFGALLWCFFSASTWAEEATVSSREKESCLEVNKLWRVEDQPTARDAWLLEITNANRCRGTGEMSDAMDAAMRALSIAKSTKDFLADELDTSAKVVARLLQEQGHFSQLSQFAEQMAKEESNKLSKSDVKAWKVKAIFSARQAKEPDTVTRLQQALFSDAKPYGKLWVLDVAHNQLRYDLASLKFPLVSGGWMLAGFTPAGARGEAAEIIYVTGKTPEEQIALTFKVSYDEPDVMTLLDEKVKVSPEQAHIDRWQKRLPLRQELPTPKGELPNLSFAQAKSAKFMEAKDAHGLGTKTRLTDAKWVSARGDWIVEAQTSFNQQRHKEAARAITILFSTVKWPKAPKLYQSKMMSSHLFGVETELNDYRNYLQVMTLADLALKDAVFPGELSELNAAMGMAQYHLNNRQEAKTLLDRAMALEEYGGSYPYGLYRQSIQYMADIAWHEGRTAEGEKLNQRVLLSRPLAHVWAMGDNSRAVVSQKYGIVLPIRLGDFYLEAAQKGYPNGAWFDYHNVDTRRRITLYILNVADFPVGKREQRFSYAFAGELGRRLDNAVSSTMTYADASVVKDGVMWRFNAFPEFDKTDEVVLSTAVLGDKLMVLHTRVHKDRPEELQEVEAFVRKFVWEEKSSGQQENGR</sequence>
<feature type="chain" id="PRO_5016104585" description="Tetratricopeptide repeat" evidence="1">
    <location>
        <begin position="22"/>
        <end position="641"/>
    </location>
</feature>
<dbReference type="OrthoDB" id="6638121at2"/>
<name>A0A2X4X335_9GAMM</name>
<proteinExistence type="predicted"/>
<gene>
    <name evidence="2" type="ORF">NCTC12151_00005</name>
</gene>
<organism evidence="2 3">
    <name type="scientific">Leminorella richardii</name>
    <dbReference type="NCBI Taxonomy" id="158841"/>
    <lineage>
        <taxon>Bacteria</taxon>
        <taxon>Pseudomonadati</taxon>
        <taxon>Pseudomonadota</taxon>
        <taxon>Gammaproteobacteria</taxon>
        <taxon>Enterobacterales</taxon>
        <taxon>Budviciaceae</taxon>
        <taxon>Leminorella</taxon>
    </lineage>
</organism>
<dbReference type="RefSeq" id="WP_111738723.1">
    <property type="nucleotide sequence ID" value="NZ_LR698987.1"/>
</dbReference>
<evidence type="ECO:0000313" key="3">
    <source>
        <dbReference type="Proteomes" id="UP000249005"/>
    </source>
</evidence>
<dbReference type="KEGG" id="lri:NCTC12151_00005"/>
<evidence type="ECO:0000256" key="1">
    <source>
        <dbReference type="SAM" id="SignalP"/>
    </source>
</evidence>
<feature type="signal peptide" evidence="1">
    <location>
        <begin position="1"/>
        <end position="21"/>
    </location>
</feature>
<reference evidence="2 3" key="1">
    <citation type="submission" date="2018-06" db="EMBL/GenBank/DDBJ databases">
        <authorList>
            <consortium name="Pathogen Informatics"/>
            <person name="Doyle S."/>
        </authorList>
    </citation>
    <scope>NUCLEOTIDE SEQUENCE [LARGE SCALE GENOMIC DNA]</scope>
    <source>
        <strain evidence="2 3">NCTC12151</strain>
    </source>
</reference>
<protein>
    <recommendedName>
        <fullName evidence="4">Tetratricopeptide repeat</fullName>
    </recommendedName>
</protein>
<dbReference type="AlphaFoldDB" id="A0A2X4X335"/>
<evidence type="ECO:0000313" key="2">
    <source>
        <dbReference type="EMBL" id="SQI33795.1"/>
    </source>
</evidence>
<keyword evidence="3" id="KW-1185">Reference proteome</keyword>
<accession>A0A2X4X335</accession>
<dbReference type="EMBL" id="LS483470">
    <property type="protein sequence ID" value="SQI33795.1"/>
    <property type="molecule type" value="Genomic_DNA"/>
</dbReference>
<dbReference type="Proteomes" id="UP000249005">
    <property type="component" value="Chromosome 1"/>
</dbReference>